<proteinExistence type="predicted"/>
<organism evidence="2 3">
    <name type="scientific">Noviluteimonas gilva</name>
    <dbReference type="NCBI Taxonomy" id="2682097"/>
    <lineage>
        <taxon>Bacteria</taxon>
        <taxon>Pseudomonadati</taxon>
        <taxon>Pseudomonadota</taxon>
        <taxon>Gammaproteobacteria</taxon>
        <taxon>Lysobacterales</taxon>
        <taxon>Lysobacteraceae</taxon>
        <taxon>Noviluteimonas</taxon>
    </lineage>
</organism>
<protein>
    <submittedName>
        <fullName evidence="2">Uncharacterized protein</fullName>
    </submittedName>
</protein>
<feature type="chain" id="PRO_5028823394" evidence="1">
    <location>
        <begin position="20"/>
        <end position="113"/>
    </location>
</feature>
<dbReference type="EMBL" id="WOXT01000002">
    <property type="protein sequence ID" value="MUV14052.1"/>
    <property type="molecule type" value="Genomic_DNA"/>
</dbReference>
<keyword evidence="3" id="KW-1185">Reference proteome</keyword>
<sequence length="113" mass="12745">MKRIMLLVVLALGMSPLFAAKAQQMCFEDRKVLAVKIGYVALPMGSDGGNAVYFKLDNNAWRPLNNTYNLNDGGKGEGLYKMLMTAMAGGFKIRAYDHYYPYCDDVDEIEIYR</sequence>
<dbReference type="AlphaFoldDB" id="A0A7C9HLX3"/>
<accession>A0A7C9HLX3</accession>
<dbReference type="RefSeq" id="WP_156641381.1">
    <property type="nucleotide sequence ID" value="NZ_WOXT01000002.1"/>
</dbReference>
<comment type="caution">
    <text evidence="2">The sequence shown here is derived from an EMBL/GenBank/DDBJ whole genome shotgun (WGS) entry which is preliminary data.</text>
</comment>
<evidence type="ECO:0000313" key="2">
    <source>
        <dbReference type="EMBL" id="MUV14052.1"/>
    </source>
</evidence>
<feature type="signal peptide" evidence="1">
    <location>
        <begin position="1"/>
        <end position="19"/>
    </location>
</feature>
<evidence type="ECO:0000313" key="3">
    <source>
        <dbReference type="Proteomes" id="UP000479692"/>
    </source>
</evidence>
<dbReference type="Proteomes" id="UP000479692">
    <property type="component" value="Unassembled WGS sequence"/>
</dbReference>
<gene>
    <name evidence="2" type="ORF">GN331_07495</name>
</gene>
<name>A0A7C9HLX3_9GAMM</name>
<evidence type="ECO:0000256" key="1">
    <source>
        <dbReference type="SAM" id="SignalP"/>
    </source>
</evidence>
<reference evidence="2 3" key="1">
    <citation type="submission" date="2019-12" db="EMBL/GenBank/DDBJ databases">
        <authorList>
            <person name="Xu J."/>
        </authorList>
    </citation>
    <scope>NUCLEOTIDE SEQUENCE [LARGE SCALE GENOMIC DNA]</scope>
    <source>
        <strain evidence="2 3">HX-5-24</strain>
    </source>
</reference>
<keyword evidence="1" id="KW-0732">Signal</keyword>